<dbReference type="EMBL" id="VSRR010003396">
    <property type="protein sequence ID" value="MPC35978.1"/>
    <property type="molecule type" value="Genomic_DNA"/>
</dbReference>
<feature type="compositionally biased region" description="Basic residues" evidence="1">
    <location>
        <begin position="19"/>
        <end position="35"/>
    </location>
</feature>
<feature type="region of interest" description="Disordered" evidence="1">
    <location>
        <begin position="1"/>
        <end position="35"/>
    </location>
</feature>
<comment type="caution">
    <text evidence="2">The sequence shown here is derived from an EMBL/GenBank/DDBJ whole genome shotgun (WGS) entry which is preliminary data.</text>
</comment>
<reference evidence="2 3" key="1">
    <citation type="submission" date="2019-05" db="EMBL/GenBank/DDBJ databases">
        <title>Another draft genome of Portunus trituberculatus and its Hox gene families provides insights of decapod evolution.</title>
        <authorList>
            <person name="Jeong J.-H."/>
            <person name="Song I."/>
            <person name="Kim S."/>
            <person name="Choi T."/>
            <person name="Kim D."/>
            <person name="Ryu S."/>
            <person name="Kim W."/>
        </authorList>
    </citation>
    <scope>NUCLEOTIDE SEQUENCE [LARGE SCALE GENOMIC DNA]</scope>
    <source>
        <tissue evidence="2">Muscle</tissue>
    </source>
</reference>
<evidence type="ECO:0000256" key="1">
    <source>
        <dbReference type="SAM" id="MobiDB-lite"/>
    </source>
</evidence>
<feature type="region of interest" description="Disordered" evidence="1">
    <location>
        <begin position="48"/>
        <end position="69"/>
    </location>
</feature>
<protein>
    <submittedName>
        <fullName evidence="2">Uncharacterized protein</fullName>
    </submittedName>
</protein>
<dbReference type="Proteomes" id="UP000324222">
    <property type="component" value="Unassembled WGS sequence"/>
</dbReference>
<dbReference type="AlphaFoldDB" id="A0A5B7ERS5"/>
<proteinExistence type="predicted"/>
<gene>
    <name evidence="2" type="ORF">E2C01_029418</name>
</gene>
<accession>A0A5B7ERS5</accession>
<keyword evidence="3" id="KW-1185">Reference proteome</keyword>
<name>A0A5B7ERS5_PORTR</name>
<feature type="compositionally biased region" description="Polar residues" evidence="1">
    <location>
        <begin position="1"/>
        <end position="17"/>
    </location>
</feature>
<evidence type="ECO:0000313" key="3">
    <source>
        <dbReference type="Proteomes" id="UP000324222"/>
    </source>
</evidence>
<evidence type="ECO:0000313" key="2">
    <source>
        <dbReference type="EMBL" id="MPC35978.1"/>
    </source>
</evidence>
<sequence length="145" mass="16526">MRLPYSNTNLPQPSYLRTQPKKHNKTKEKQRPGNTRHFHYTATQTCHSLPTYQHNPENTTKPIKGQETQDTFTIQQHKPATAFLPINTIQETQQNPSQARKHKALSLYSNAEPPQPSYPLLIEVMSLIDGTTPVMRSLSTPGLPR</sequence>
<organism evidence="2 3">
    <name type="scientific">Portunus trituberculatus</name>
    <name type="common">Swimming crab</name>
    <name type="synonym">Neptunus trituberculatus</name>
    <dbReference type="NCBI Taxonomy" id="210409"/>
    <lineage>
        <taxon>Eukaryota</taxon>
        <taxon>Metazoa</taxon>
        <taxon>Ecdysozoa</taxon>
        <taxon>Arthropoda</taxon>
        <taxon>Crustacea</taxon>
        <taxon>Multicrustacea</taxon>
        <taxon>Malacostraca</taxon>
        <taxon>Eumalacostraca</taxon>
        <taxon>Eucarida</taxon>
        <taxon>Decapoda</taxon>
        <taxon>Pleocyemata</taxon>
        <taxon>Brachyura</taxon>
        <taxon>Eubrachyura</taxon>
        <taxon>Portunoidea</taxon>
        <taxon>Portunidae</taxon>
        <taxon>Portuninae</taxon>
        <taxon>Portunus</taxon>
    </lineage>
</organism>